<accession>A0A0C2WPL2</accession>
<dbReference type="InterPro" id="IPR000232">
    <property type="entry name" value="HSF_DNA-bd"/>
</dbReference>
<keyword evidence="3" id="KW-0805">Transcription regulation</keyword>
<evidence type="ECO:0000256" key="5">
    <source>
        <dbReference type="ARBA" id="ARBA00023163"/>
    </source>
</evidence>
<dbReference type="OrthoDB" id="60033at2759"/>
<keyword evidence="6" id="KW-0539">Nucleus</keyword>
<protein>
    <recommendedName>
        <fullName evidence="9">HSF-type DNA-binding domain-containing protein</fullName>
    </recommendedName>
</protein>
<comment type="subcellular location">
    <subcellularLocation>
        <location evidence="1">Nucleus</location>
    </subcellularLocation>
</comment>
<dbReference type="FunFam" id="1.10.10.10:FF:000027">
    <property type="entry name" value="Heat shock transcription factor 1"/>
    <property type="match status" value="1"/>
</dbReference>
<keyword evidence="4" id="KW-0238">DNA-binding</keyword>
<evidence type="ECO:0000256" key="4">
    <source>
        <dbReference type="ARBA" id="ARBA00023125"/>
    </source>
</evidence>
<sequence length="201" mass="22638">MVSTDHQFALSTSSTHRHHPPIVPPNVAEKSKGPLAFIQKLFEMVNDPESTDAIRWSSSGDSFFVLDQERLAREVLLQWFKHQHFSAFVRQLNLYGFHKIPHLQQGDLLSDTDTEFWNFAHSDFIRGHPELLLRIRRKKQISRVQQQQQQDEPAAAALVADGNGNSVAGACHVFLKILPKLPQTGSTRANPSTGLVALSRL</sequence>
<dbReference type="GO" id="GO:0003700">
    <property type="term" value="F:DNA-binding transcription factor activity"/>
    <property type="evidence" value="ECO:0007669"/>
    <property type="project" value="InterPro"/>
</dbReference>
<evidence type="ECO:0000256" key="1">
    <source>
        <dbReference type="ARBA" id="ARBA00004123"/>
    </source>
</evidence>
<dbReference type="SUPFAM" id="SSF46785">
    <property type="entry name" value="Winged helix' DNA-binding domain"/>
    <property type="match status" value="1"/>
</dbReference>
<comment type="similarity">
    <text evidence="2 8">Belongs to the HSF family.</text>
</comment>
<evidence type="ECO:0000256" key="3">
    <source>
        <dbReference type="ARBA" id="ARBA00023015"/>
    </source>
</evidence>
<dbReference type="GO" id="GO:0043565">
    <property type="term" value="F:sequence-specific DNA binding"/>
    <property type="evidence" value="ECO:0007669"/>
    <property type="project" value="InterPro"/>
</dbReference>
<dbReference type="GO" id="GO:0005634">
    <property type="term" value="C:nucleus"/>
    <property type="evidence" value="ECO:0007669"/>
    <property type="project" value="UniProtKB-SubCell"/>
</dbReference>
<dbReference type="PRINTS" id="PR00056">
    <property type="entry name" value="HSFDOMAIN"/>
</dbReference>
<evidence type="ECO:0000256" key="8">
    <source>
        <dbReference type="RuleBase" id="RU004020"/>
    </source>
</evidence>
<dbReference type="STRING" id="946122.A0A0C2WPL2"/>
<keyword evidence="11" id="KW-1185">Reference proteome</keyword>
<evidence type="ECO:0000256" key="6">
    <source>
        <dbReference type="ARBA" id="ARBA00023242"/>
    </source>
</evidence>
<dbReference type="Pfam" id="PF00447">
    <property type="entry name" value="HSF_DNA-bind"/>
    <property type="match status" value="1"/>
</dbReference>
<evidence type="ECO:0000313" key="10">
    <source>
        <dbReference type="EMBL" id="KIL63582.1"/>
    </source>
</evidence>
<dbReference type="InterPro" id="IPR036390">
    <property type="entry name" value="WH_DNA-bd_sf"/>
</dbReference>
<gene>
    <name evidence="10" type="ORF">M378DRAFT_164255</name>
</gene>
<evidence type="ECO:0000313" key="11">
    <source>
        <dbReference type="Proteomes" id="UP000054549"/>
    </source>
</evidence>
<organism evidence="10 11">
    <name type="scientific">Amanita muscaria (strain Koide BX008)</name>
    <dbReference type="NCBI Taxonomy" id="946122"/>
    <lineage>
        <taxon>Eukaryota</taxon>
        <taxon>Fungi</taxon>
        <taxon>Dikarya</taxon>
        <taxon>Basidiomycota</taxon>
        <taxon>Agaricomycotina</taxon>
        <taxon>Agaricomycetes</taxon>
        <taxon>Agaricomycetidae</taxon>
        <taxon>Agaricales</taxon>
        <taxon>Pluteineae</taxon>
        <taxon>Amanitaceae</taxon>
        <taxon>Amanita</taxon>
    </lineage>
</organism>
<evidence type="ECO:0000256" key="7">
    <source>
        <dbReference type="ARBA" id="ARBA00062171"/>
    </source>
</evidence>
<keyword evidence="5" id="KW-0804">Transcription</keyword>
<dbReference type="Gene3D" id="1.10.10.10">
    <property type="entry name" value="Winged helix-like DNA-binding domain superfamily/Winged helix DNA-binding domain"/>
    <property type="match status" value="1"/>
</dbReference>
<dbReference type="PANTHER" id="PTHR10015">
    <property type="entry name" value="HEAT SHOCK TRANSCRIPTION FACTOR"/>
    <property type="match status" value="1"/>
</dbReference>
<evidence type="ECO:0000256" key="2">
    <source>
        <dbReference type="ARBA" id="ARBA00006403"/>
    </source>
</evidence>
<evidence type="ECO:0000259" key="9">
    <source>
        <dbReference type="SMART" id="SM00415"/>
    </source>
</evidence>
<dbReference type="HOGENOM" id="CLU_1360098_0_0_1"/>
<proteinExistence type="inferred from homology"/>
<dbReference type="PANTHER" id="PTHR10015:SF427">
    <property type="entry name" value="HEAT SHOCK FACTOR PROTEIN"/>
    <property type="match status" value="1"/>
</dbReference>
<name>A0A0C2WPL2_AMAMK</name>
<dbReference type="EMBL" id="KN818257">
    <property type="protein sequence ID" value="KIL63582.1"/>
    <property type="molecule type" value="Genomic_DNA"/>
</dbReference>
<comment type="subunit">
    <text evidence="7">Homotrimer. Homotrimerization increases the affinity of HSF1 to DNA. Interacts with transcriptional coregulator SSA1 on chromatin.</text>
</comment>
<dbReference type="InParanoid" id="A0A0C2WPL2"/>
<dbReference type="AlphaFoldDB" id="A0A0C2WPL2"/>
<dbReference type="InterPro" id="IPR036388">
    <property type="entry name" value="WH-like_DNA-bd_sf"/>
</dbReference>
<feature type="domain" description="HSF-type DNA-binding" evidence="9">
    <location>
        <begin position="33"/>
        <end position="138"/>
    </location>
</feature>
<dbReference type="SMART" id="SM00415">
    <property type="entry name" value="HSF"/>
    <property type="match status" value="1"/>
</dbReference>
<reference evidence="10 11" key="1">
    <citation type="submission" date="2014-04" db="EMBL/GenBank/DDBJ databases">
        <title>Evolutionary Origins and Diversification of the Mycorrhizal Mutualists.</title>
        <authorList>
            <consortium name="DOE Joint Genome Institute"/>
            <consortium name="Mycorrhizal Genomics Consortium"/>
            <person name="Kohler A."/>
            <person name="Kuo A."/>
            <person name="Nagy L.G."/>
            <person name="Floudas D."/>
            <person name="Copeland A."/>
            <person name="Barry K.W."/>
            <person name="Cichocki N."/>
            <person name="Veneault-Fourrey C."/>
            <person name="LaButti K."/>
            <person name="Lindquist E.A."/>
            <person name="Lipzen A."/>
            <person name="Lundell T."/>
            <person name="Morin E."/>
            <person name="Murat C."/>
            <person name="Riley R."/>
            <person name="Ohm R."/>
            <person name="Sun H."/>
            <person name="Tunlid A."/>
            <person name="Henrissat B."/>
            <person name="Grigoriev I.V."/>
            <person name="Hibbett D.S."/>
            <person name="Martin F."/>
        </authorList>
    </citation>
    <scope>NUCLEOTIDE SEQUENCE [LARGE SCALE GENOMIC DNA]</scope>
    <source>
        <strain evidence="10 11">Koide BX008</strain>
    </source>
</reference>
<dbReference type="Proteomes" id="UP000054549">
    <property type="component" value="Unassembled WGS sequence"/>
</dbReference>